<comment type="caution">
    <text evidence="1">The sequence shown here is derived from an EMBL/GenBank/DDBJ whole genome shotgun (WGS) entry which is preliminary data.</text>
</comment>
<keyword evidence="2" id="KW-1185">Reference proteome</keyword>
<evidence type="ECO:0000313" key="1">
    <source>
        <dbReference type="EMBL" id="MCS7477684.1"/>
    </source>
</evidence>
<name>A0A9X2VKB9_9PSEU</name>
<sequence length="419" mass="45835">MRTTVPVLVGVDQGPEFRAVVDAIAELVSPEGRWVQALLDDRPDFSLRLDLVRLAVLVALERRAESLRVLPVTACHWNRIGTEWLVSRVAPAQGFTFADGAEQPRERTVVLSDNGDGSVRVAVGDVWVDVTVPSEQECLRLLGSGARGTALRFPVFPSSGPSLVARGDGPDELVLWRCGTPTARFRLPGPVLAAIYVSGSTTEQLISLIEVDGELLVHVEGHQVTFLRKLRVPIDFSVADEAEHDLSPLYLDMDEFWKFGVYFRRAGEWWNLRCHGVEVSLRRSTAVVHEPGRSPGHTTIDGAGKVLFGPRFWHAAPQGSTWRVWGPGGADEVIPVPPGETVLSLTEIGDGHALLTREGDTVRARTAEGGRTVVEFDGPVLIHHELPWIAVQRSAHLVEVLDVATGAVLHRVDTLPHML</sequence>
<evidence type="ECO:0000313" key="2">
    <source>
        <dbReference type="Proteomes" id="UP001141259"/>
    </source>
</evidence>
<protein>
    <submittedName>
        <fullName evidence="1">Uncharacterized protein</fullName>
    </submittedName>
</protein>
<reference evidence="1" key="1">
    <citation type="submission" date="2022-08" db="EMBL/GenBank/DDBJ databases">
        <authorList>
            <person name="Tistechok S."/>
            <person name="Samborskyy M."/>
            <person name="Roman I."/>
        </authorList>
    </citation>
    <scope>NUCLEOTIDE SEQUENCE</scope>
    <source>
        <strain evidence="1">DSM 103496</strain>
    </source>
</reference>
<accession>A0A9X2VKB9</accession>
<organism evidence="1 2">
    <name type="scientific">Umezawaea endophytica</name>
    <dbReference type="NCBI Taxonomy" id="1654476"/>
    <lineage>
        <taxon>Bacteria</taxon>
        <taxon>Bacillati</taxon>
        <taxon>Actinomycetota</taxon>
        <taxon>Actinomycetes</taxon>
        <taxon>Pseudonocardiales</taxon>
        <taxon>Pseudonocardiaceae</taxon>
        <taxon>Umezawaea</taxon>
    </lineage>
</organism>
<dbReference type="Proteomes" id="UP001141259">
    <property type="component" value="Unassembled WGS sequence"/>
</dbReference>
<proteinExistence type="predicted"/>
<dbReference type="EMBL" id="JANYMP010000005">
    <property type="protein sequence ID" value="MCS7477684.1"/>
    <property type="molecule type" value="Genomic_DNA"/>
</dbReference>
<gene>
    <name evidence="1" type="ORF">NZH93_12535</name>
</gene>
<dbReference type="RefSeq" id="WP_259623199.1">
    <property type="nucleotide sequence ID" value="NZ_JANYMP010000005.1"/>
</dbReference>
<dbReference type="AlphaFoldDB" id="A0A9X2VKB9"/>